<dbReference type="Proteomes" id="UP000272729">
    <property type="component" value="Unassembled WGS sequence"/>
</dbReference>
<accession>A0A495X835</accession>
<evidence type="ECO:0000313" key="3">
    <source>
        <dbReference type="Proteomes" id="UP000272729"/>
    </source>
</evidence>
<feature type="transmembrane region" description="Helical" evidence="1">
    <location>
        <begin position="488"/>
        <end position="509"/>
    </location>
</feature>
<feature type="transmembrane region" description="Helical" evidence="1">
    <location>
        <begin position="416"/>
        <end position="441"/>
    </location>
</feature>
<organism evidence="2 3">
    <name type="scientific">Saccharothrix variisporea</name>
    <dbReference type="NCBI Taxonomy" id="543527"/>
    <lineage>
        <taxon>Bacteria</taxon>
        <taxon>Bacillati</taxon>
        <taxon>Actinomycetota</taxon>
        <taxon>Actinomycetes</taxon>
        <taxon>Pseudonocardiales</taxon>
        <taxon>Pseudonocardiaceae</taxon>
        <taxon>Saccharothrix</taxon>
    </lineage>
</organism>
<keyword evidence="1" id="KW-1133">Transmembrane helix</keyword>
<evidence type="ECO:0000256" key="1">
    <source>
        <dbReference type="SAM" id="Phobius"/>
    </source>
</evidence>
<evidence type="ECO:0008006" key="4">
    <source>
        <dbReference type="Google" id="ProtNLM"/>
    </source>
</evidence>
<reference evidence="2 3" key="1">
    <citation type="submission" date="2018-10" db="EMBL/GenBank/DDBJ databases">
        <title>Sequencing the genomes of 1000 actinobacteria strains.</title>
        <authorList>
            <person name="Klenk H.-P."/>
        </authorList>
    </citation>
    <scope>NUCLEOTIDE SEQUENCE [LARGE SCALE GENOMIC DNA]</scope>
    <source>
        <strain evidence="2 3">DSM 43911</strain>
    </source>
</reference>
<dbReference type="EMBL" id="RBXR01000001">
    <property type="protein sequence ID" value="RKT69325.1"/>
    <property type="molecule type" value="Genomic_DNA"/>
</dbReference>
<feature type="transmembrane region" description="Helical" evidence="1">
    <location>
        <begin position="447"/>
        <end position="467"/>
    </location>
</feature>
<protein>
    <recommendedName>
        <fullName evidence="4">NACHT domain-containing protein</fullName>
    </recommendedName>
</protein>
<gene>
    <name evidence="2" type="ORF">DFJ66_2535</name>
</gene>
<name>A0A495X835_9PSEU</name>
<evidence type="ECO:0000313" key="2">
    <source>
        <dbReference type="EMBL" id="RKT69325.1"/>
    </source>
</evidence>
<sequence>MVHHRLVGTNNGDVRQQATAWNGAQAVQAGRDATVITHHHESRAWFSRRPDPPAADRLAREVYGQWARAAEERMLTVETLPIRWRRSRLPVAVPVAAATGGGHGRLRFPPLPGATQITETGLRGEEDRTLYDLYAGLPSGRLVITGGAGSGKSAAAILLLLSALAARAEAPEGVPVPVMFPLHGWDPERTPVREWLSHKLVETTPLRSKDVAPLIRDRRIAVLMDGFDEMPKRLRPIALRALSHQADFRLVLLSRAREFADAARHVPLLGAAVVQLDPVGPSDAVDYLLRHVVSPPSPGWRAVAEEVDAKPSSPLARTLRRPLAVTLIRDTYGQLGQVEELLDRKRFPTVERIHGHLLDKVVDVAYTRQPAGPEPRYTANRARQVLGHLARRMAQDGTREFAWWTVHRWVDSPGAVLVRALAVWYATAIVIALPFGLAYWIADGRGFGYGLPVGLSTGFMAGVITMARKIRPRRIIYRWWLGPITARGLLISLPVGAAAAFGAVIVQVGDIRFEWRLALVAVFWLVFGFAGSLFSPVRDDDPYDPIESWRQDTRTGLAFGIMAGFGVAALALLHLGTRFDPGPSEMVAIGLLAGFAGLLSAGPVPTAAWPVFWCQVQLALRHRTPVRLLRFLEDARRRGVLQAVGPVYQFRHAELQDRLAVGGSLDGKRRSTQTRK</sequence>
<keyword evidence="1" id="KW-0472">Membrane</keyword>
<feature type="transmembrane region" description="Helical" evidence="1">
    <location>
        <begin position="515"/>
        <end position="534"/>
    </location>
</feature>
<keyword evidence="3" id="KW-1185">Reference proteome</keyword>
<keyword evidence="1" id="KW-0812">Transmembrane</keyword>
<dbReference type="InterPro" id="IPR027417">
    <property type="entry name" value="P-loop_NTPase"/>
</dbReference>
<comment type="caution">
    <text evidence="2">The sequence shown here is derived from an EMBL/GenBank/DDBJ whole genome shotgun (WGS) entry which is preliminary data.</text>
</comment>
<feature type="transmembrane region" description="Helical" evidence="1">
    <location>
        <begin position="587"/>
        <end position="613"/>
    </location>
</feature>
<dbReference type="Gene3D" id="3.40.50.300">
    <property type="entry name" value="P-loop containing nucleotide triphosphate hydrolases"/>
    <property type="match status" value="1"/>
</dbReference>
<proteinExistence type="predicted"/>
<dbReference type="AlphaFoldDB" id="A0A495X835"/>
<feature type="transmembrane region" description="Helical" evidence="1">
    <location>
        <begin position="555"/>
        <end position="575"/>
    </location>
</feature>